<dbReference type="Gene3D" id="1.10.510.10">
    <property type="entry name" value="Transferase(Phosphotransferase) domain 1"/>
    <property type="match status" value="1"/>
</dbReference>
<accession>A0A4R2BJV2</accession>
<gene>
    <name evidence="1" type="ORF">EV146_102432</name>
</gene>
<evidence type="ECO:0000313" key="2">
    <source>
        <dbReference type="Proteomes" id="UP000295689"/>
    </source>
</evidence>
<comment type="caution">
    <text evidence="1">The sequence shown here is derived from an EMBL/GenBank/DDBJ whole genome shotgun (WGS) entry which is preliminary data.</text>
</comment>
<organism evidence="1 2">
    <name type="scientific">Mesobacillus foraminis</name>
    <dbReference type="NCBI Taxonomy" id="279826"/>
    <lineage>
        <taxon>Bacteria</taxon>
        <taxon>Bacillati</taxon>
        <taxon>Bacillota</taxon>
        <taxon>Bacilli</taxon>
        <taxon>Bacillales</taxon>
        <taxon>Bacillaceae</taxon>
        <taxon>Mesobacillus</taxon>
    </lineage>
</organism>
<evidence type="ECO:0008006" key="3">
    <source>
        <dbReference type="Google" id="ProtNLM"/>
    </source>
</evidence>
<dbReference type="SUPFAM" id="SSF56112">
    <property type="entry name" value="Protein kinase-like (PK-like)"/>
    <property type="match status" value="1"/>
</dbReference>
<dbReference type="InterPro" id="IPR052396">
    <property type="entry name" value="Meiotic_Drive_Suppr_Kinase"/>
</dbReference>
<dbReference type="PANTHER" id="PTHR37171:SF1">
    <property type="entry name" value="SERINE_THREONINE-PROTEIN KINASE YRZF-RELATED"/>
    <property type="match status" value="1"/>
</dbReference>
<proteinExistence type="predicted"/>
<reference evidence="1 2" key="1">
    <citation type="journal article" date="2015" name="Stand. Genomic Sci.">
        <title>Genomic Encyclopedia of Bacterial and Archaeal Type Strains, Phase III: the genomes of soil and plant-associated and newly described type strains.</title>
        <authorList>
            <person name="Whitman W.B."/>
            <person name="Woyke T."/>
            <person name="Klenk H.P."/>
            <person name="Zhou Y."/>
            <person name="Lilburn T.G."/>
            <person name="Beck B.J."/>
            <person name="De Vos P."/>
            <person name="Vandamme P."/>
            <person name="Eisen J.A."/>
            <person name="Garrity G."/>
            <person name="Hugenholtz P."/>
            <person name="Kyrpides N.C."/>
        </authorList>
    </citation>
    <scope>NUCLEOTIDE SEQUENCE [LARGE SCALE GENOMIC DNA]</scope>
    <source>
        <strain evidence="1 2">CV53</strain>
    </source>
</reference>
<protein>
    <recommendedName>
        <fullName evidence="3">Serine/threonine protein kinase</fullName>
    </recommendedName>
</protein>
<dbReference type="EMBL" id="SLVV01000002">
    <property type="protein sequence ID" value="TCN27478.1"/>
    <property type="molecule type" value="Genomic_DNA"/>
</dbReference>
<dbReference type="InterPro" id="IPR011009">
    <property type="entry name" value="Kinase-like_dom_sf"/>
</dbReference>
<dbReference type="Proteomes" id="UP000295689">
    <property type="component" value="Unassembled WGS sequence"/>
</dbReference>
<sequence length="214" mass="25068">MHKEEFVKMIEKELIHHISLESKNVHDPIIVHNIPTGWTCIGTGNYAAVFVHKSEHDFVVKVAAIDDQALKKEANVYRQLGDHQAYSRLIHQGPTYLVLKRLEGITLYDAVARGIRIPETVIQDINHALEYAIERDLNPYDVHGRNVMMKDGKGYVVDVSDFYKEGKDEKWNDLVKAYYKIYKKTLYKYPVPIPLKLLDFIRHSYRLYRRIKIM</sequence>
<name>A0A4R2BJV2_9BACI</name>
<keyword evidence="2" id="KW-1185">Reference proteome</keyword>
<evidence type="ECO:0000313" key="1">
    <source>
        <dbReference type="EMBL" id="TCN27478.1"/>
    </source>
</evidence>
<dbReference type="AlphaFoldDB" id="A0A4R2BJV2"/>
<dbReference type="RefSeq" id="WP_132002425.1">
    <property type="nucleotide sequence ID" value="NZ_JABUHM010000001.1"/>
</dbReference>
<dbReference type="PANTHER" id="PTHR37171">
    <property type="entry name" value="SERINE/THREONINE-PROTEIN KINASE YRZF-RELATED"/>
    <property type="match status" value="1"/>
</dbReference>